<dbReference type="AlphaFoldDB" id="A0AAW5R9G8"/>
<comment type="caution">
    <text evidence="1">The sequence shown here is derived from an EMBL/GenBank/DDBJ whole genome shotgun (WGS) entry which is preliminary data.</text>
</comment>
<gene>
    <name evidence="1" type="ORF">KTH64_10515</name>
</gene>
<sequence>MTKVIESVLDLPLERQKEIAKRDGYGDDLEAWRTDVQRNHDEAQAHLASLRMVNYNDLTPEQKVAQDRWQRKVDSGNPMQ</sequence>
<protein>
    <submittedName>
        <fullName evidence="1">Uncharacterized protein</fullName>
    </submittedName>
</protein>
<reference evidence="1" key="1">
    <citation type="submission" date="2021-06" db="EMBL/GenBank/DDBJ databases">
        <title>Propagation of a rapidly emergent carbapenem-resistant Acinetobacter baumannii lineage by various extra-hospital transmission networks.</title>
        <authorList>
            <person name="Calix J."/>
        </authorList>
    </citation>
    <scope>NUCLEOTIDE SEQUENCE</scope>
    <source>
        <strain evidence="1">WU_MDCI_Aw63</strain>
    </source>
</reference>
<evidence type="ECO:0000313" key="2">
    <source>
        <dbReference type="Proteomes" id="UP001208534"/>
    </source>
</evidence>
<dbReference type="EMBL" id="JAHPRE010000039">
    <property type="protein sequence ID" value="MCU4397373.1"/>
    <property type="molecule type" value="Genomic_DNA"/>
</dbReference>
<evidence type="ECO:0000313" key="1">
    <source>
        <dbReference type="EMBL" id="MCU4397373.1"/>
    </source>
</evidence>
<dbReference type="RefSeq" id="WP_262579080.1">
    <property type="nucleotide sequence ID" value="NZ_JAHPRE010000039.1"/>
</dbReference>
<organism evidence="1 2">
    <name type="scientific">Acinetobacter junii</name>
    <dbReference type="NCBI Taxonomy" id="40215"/>
    <lineage>
        <taxon>Bacteria</taxon>
        <taxon>Pseudomonadati</taxon>
        <taxon>Pseudomonadota</taxon>
        <taxon>Gammaproteobacteria</taxon>
        <taxon>Moraxellales</taxon>
        <taxon>Moraxellaceae</taxon>
        <taxon>Acinetobacter</taxon>
    </lineage>
</organism>
<dbReference type="Proteomes" id="UP001208534">
    <property type="component" value="Unassembled WGS sequence"/>
</dbReference>
<accession>A0AAW5R9G8</accession>
<name>A0AAW5R9G8_ACIJU</name>
<proteinExistence type="predicted"/>